<proteinExistence type="predicted"/>
<accession>A0A8H4LKK4</accession>
<dbReference type="EMBL" id="JAADYS010000426">
    <property type="protein sequence ID" value="KAF4469872.1"/>
    <property type="molecule type" value="Genomic_DNA"/>
</dbReference>
<feature type="compositionally biased region" description="Polar residues" evidence="1">
    <location>
        <begin position="517"/>
        <end position="528"/>
    </location>
</feature>
<feature type="region of interest" description="Disordered" evidence="1">
    <location>
        <begin position="417"/>
        <end position="620"/>
    </location>
</feature>
<feature type="region of interest" description="Disordered" evidence="1">
    <location>
        <begin position="664"/>
        <end position="793"/>
    </location>
</feature>
<dbReference type="AlphaFoldDB" id="A0A8H4LKK4"/>
<feature type="compositionally biased region" description="Low complexity" evidence="1">
    <location>
        <begin position="900"/>
        <end position="916"/>
    </location>
</feature>
<feature type="region of interest" description="Disordered" evidence="1">
    <location>
        <begin position="872"/>
        <end position="983"/>
    </location>
</feature>
<feature type="compositionally biased region" description="Low complexity" evidence="1">
    <location>
        <begin position="932"/>
        <end position="944"/>
    </location>
</feature>
<evidence type="ECO:0000256" key="1">
    <source>
        <dbReference type="SAM" id="MobiDB-lite"/>
    </source>
</evidence>
<keyword evidence="4" id="KW-1185">Reference proteome</keyword>
<evidence type="ECO:0000313" key="4">
    <source>
        <dbReference type="Proteomes" id="UP000554235"/>
    </source>
</evidence>
<dbReference type="Proteomes" id="UP000554235">
    <property type="component" value="Unassembled WGS sequence"/>
</dbReference>
<dbReference type="PANTHER" id="PTHR11750">
    <property type="entry name" value="PROTEIN N-TERMINAL AMIDASE"/>
    <property type="match status" value="1"/>
</dbReference>
<feature type="compositionally biased region" description="Basic and acidic residues" evidence="1">
    <location>
        <begin position="700"/>
        <end position="716"/>
    </location>
</feature>
<dbReference type="InterPro" id="IPR039703">
    <property type="entry name" value="Nta1"/>
</dbReference>
<dbReference type="Gene3D" id="3.60.110.10">
    <property type="entry name" value="Carbon-nitrogen hydrolase"/>
    <property type="match status" value="1"/>
</dbReference>
<sequence length="1156" mass="125144">MRALLSGLKAWSRACCKQRAWAAAAAAAARADGRESDRPPDVPFAEAVVFVAISPSGSFDWKPRPPDAGAPAGAPKEPNSLASCWGRLLDESSPLADLVEASRSSTQAVVRQDRRVAAAGFDRSADMRIGCLQFAPQVGDVDNNLNRADAVLSRANPDDLDLLVLPELAFSGYNFKSLQDITPFLEPSGSGITSLWARTIALKYNCTLAVGYPEKVDVSPNWPTGPEYYNSVIVVNGDGETIANYRKSFLYYTDETWALEGNRGFYDGFIPGLGNTTIGICMDINPYKFEAPWHAFEFAFHVLEVESNLVIVSMAWMTREEPRRFTRMPNEPDMETLTYWVTRLEPLIRSDNQDEIIVVFCNRCGNEDEALYAGTSAVIGIHDGEVKVYGLLGRGEKELLVVDTNNSPYAKLVYRPEAGGSGMEAPGHLEQTKKPDDSTNKDNKGPENDKPLEGQRNNLDAGSSDGTKQSKSPTAPLPPLPQLPEDLAKDFRNGSSKRRHPPTITIPKEPDLVKTYSARSPGTDSLNIPTPSAPSPTPMALRPRLIIPESPPILPHQYPPDHPISAASLRSAASLKSERSIQSIQSNESEASTKTVRTNPRPPEESTPYPDSGAPLSGYPANFFPSEKLIYGGHVTIDSAGPFSPDTPFEDISPVSPQQYFWRTPISAGGWNPGTPIGRKPEPFPWPAITGNAHPPSRNSARDRVKDNATPKDLRHLHSQSPQSNSSSNRTTKSNRSNRTARSGSSVNSKGTVQATAKDEKSLARPSSPKSRNASRSRMHERSGSAFGDRETSAAISQHLESISLRAESVNRMRAGSATSTPVPDRIQSQSRNRSRSRHNDASDLQPEQHMIRIAASPSILNQDGRNHYQSLSRVAHHQRSNSSTAQNAYHVDHDRTGTPNSAINAARPASRAASRGRTPGPKVSPTNGIPASARRVAQRSSSADSTRNDRLHSRVHTHSRQSRTGTVSSTQNGQPQSDENNPNEFERVEAIICPNCPVHGRRSSSNGGRNNEISIPVSRSPPKSSPAQRPASSGSLAQHLAPEQIEPRRASSGDASQIKVVEPLNVAKTDTPPSQNEAAEVSDCGSFTETLQTISTPGRSPATPCFNPSTPKAMVLNTNDLDVEPLFSGHLDGSEKTPTTQCADMGTIAPTSSVA</sequence>
<dbReference type="CDD" id="cd07566">
    <property type="entry name" value="ScNTA1_like"/>
    <property type="match status" value="1"/>
</dbReference>
<feature type="compositionally biased region" description="Polar residues" evidence="1">
    <location>
        <begin position="744"/>
        <end position="755"/>
    </location>
</feature>
<dbReference type="GO" id="GO:0030163">
    <property type="term" value="P:protein catabolic process"/>
    <property type="evidence" value="ECO:0007669"/>
    <property type="project" value="TreeGrafter"/>
</dbReference>
<dbReference type="InterPro" id="IPR003010">
    <property type="entry name" value="C-N_Hydrolase"/>
</dbReference>
<feature type="compositionally biased region" description="Basic and acidic residues" evidence="1">
    <location>
        <begin position="778"/>
        <end position="792"/>
    </location>
</feature>
<organism evidence="3 4">
    <name type="scientific">Fusarium albosuccineum</name>
    <dbReference type="NCBI Taxonomy" id="1237068"/>
    <lineage>
        <taxon>Eukaryota</taxon>
        <taxon>Fungi</taxon>
        <taxon>Dikarya</taxon>
        <taxon>Ascomycota</taxon>
        <taxon>Pezizomycotina</taxon>
        <taxon>Sordariomycetes</taxon>
        <taxon>Hypocreomycetidae</taxon>
        <taxon>Hypocreales</taxon>
        <taxon>Nectriaceae</taxon>
        <taxon>Fusarium</taxon>
        <taxon>Fusarium decemcellulare species complex</taxon>
    </lineage>
</organism>
<feature type="compositionally biased region" description="Low complexity" evidence="1">
    <location>
        <begin position="565"/>
        <end position="575"/>
    </location>
</feature>
<dbReference type="GO" id="GO:0008418">
    <property type="term" value="F:protein-N-terminal asparagine amidohydrolase activity"/>
    <property type="evidence" value="ECO:0007669"/>
    <property type="project" value="InterPro"/>
</dbReference>
<feature type="region of interest" description="Disordered" evidence="1">
    <location>
        <begin position="998"/>
        <end position="1080"/>
    </location>
</feature>
<feature type="compositionally biased region" description="Polar residues" evidence="1">
    <location>
        <begin position="1022"/>
        <end position="1037"/>
    </location>
</feature>
<name>A0A8H4LKK4_9HYPO</name>
<dbReference type="SUPFAM" id="SSF56317">
    <property type="entry name" value="Carbon-nitrogen hydrolase"/>
    <property type="match status" value="1"/>
</dbReference>
<feature type="compositionally biased region" description="Polar residues" evidence="1">
    <location>
        <begin position="963"/>
        <end position="983"/>
    </location>
</feature>
<feature type="compositionally biased region" description="Low complexity" evidence="1">
    <location>
        <begin position="719"/>
        <end position="743"/>
    </location>
</feature>
<reference evidence="3 4" key="1">
    <citation type="submission" date="2020-01" db="EMBL/GenBank/DDBJ databases">
        <title>Identification and distribution of gene clusters putatively required for synthesis of sphingolipid metabolism inhibitors in phylogenetically diverse species of the filamentous fungus Fusarium.</title>
        <authorList>
            <person name="Kim H.-S."/>
            <person name="Busman M."/>
            <person name="Brown D.W."/>
            <person name="Divon H."/>
            <person name="Uhlig S."/>
            <person name="Proctor R.H."/>
        </authorList>
    </citation>
    <scope>NUCLEOTIDE SEQUENCE [LARGE SCALE GENOMIC DNA]</scope>
    <source>
        <strain evidence="3 4">NRRL 20459</strain>
    </source>
</reference>
<feature type="compositionally biased region" description="Pro residues" evidence="1">
    <location>
        <begin position="549"/>
        <end position="562"/>
    </location>
</feature>
<feature type="domain" description="CN hydrolase" evidence="2">
    <location>
        <begin position="127"/>
        <end position="406"/>
    </location>
</feature>
<dbReference type="PANTHER" id="PTHR11750:SF26">
    <property type="entry name" value="PROTEIN N-TERMINAL AMIDASE"/>
    <property type="match status" value="1"/>
</dbReference>
<feature type="compositionally biased region" description="Basic and acidic residues" evidence="1">
    <location>
        <begin position="430"/>
        <end position="453"/>
    </location>
</feature>
<protein>
    <submittedName>
        <fullName evidence="3">N-terminal amidase</fullName>
    </submittedName>
</protein>
<gene>
    <name evidence="3" type="ORF">FALBO_3220</name>
</gene>
<dbReference type="OrthoDB" id="201515at2759"/>
<dbReference type="PROSITE" id="PS50263">
    <property type="entry name" value="CN_HYDROLASE"/>
    <property type="match status" value="1"/>
</dbReference>
<feature type="compositionally biased region" description="Polar residues" evidence="1">
    <location>
        <begin position="455"/>
        <end position="473"/>
    </location>
</feature>
<dbReference type="GO" id="GO:0070773">
    <property type="term" value="F:protein-N-terminal glutamine amidohydrolase activity"/>
    <property type="evidence" value="ECO:0007669"/>
    <property type="project" value="InterPro"/>
</dbReference>
<comment type="caution">
    <text evidence="3">The sequence shown here is derived from an EMBL/GenBank/DDBJ whole genome shotgun (WGS) entry which is preliminary data.</text>
</comment>
<dbReference type="Pfam" id="PF00795">
    <property type="entry name" value="CN_hydrolase"/>
    <property type="match status" value="1"/>
</dbReference>
<evidence type="ECO:0000259" key="2">
    <source>
        <dbReference type="PROSITE" id="PS50263"/>
    </source>
</evidence>
<feature type="region of interest" description="Disordered" evidence="1">
    <location>
        <begin position="1131"/>
        <end position="1156"/>
    </location>
</feature>
<feature type="compositionally biased region" description="Polar residues" evidence="1">
    <location>
        <begin position="581"/>
        <end position="598"/>
    </location>
</feature>
<evidence type="ECO:0000313" key="3">
    <source>
        <dbReference type="EMBL" id="KAF4469872.1"/>
    </source>
</evidence>
<dbReference type="InterPro" id="IPR036526">
    <property type="entry name" value="C-N_Hydrolase_sf"/>
</dbReference>
<feature type="region of interest" description="Disordered" evidence="1">
    <location>
        <begin position="813"/>
        <end position="849"/>
    </location>
</feature>